<reference evidence="2" key="1">
    <citation type="journal article" date="2019" name="Int. J. Syst. Evol. Microbiol.">
        <title>The Global Catalogue of Microorganisms (GCM) 10K type strain sequencing project: providing services to taxonomists for standard genome sequencing and annotation.</title>
        <authorList>
            <consortium name="The Broad Institute Genomics Platform"/>
            <consortium name="The Broad Institute Genome Sequencing Center for Infectious Disease"/>
            <person name="Wu L."/>
            <person name="Ma J."/>
        </authorList>
    </citation>
    <scope>NUCLEOTIDE SEQUENCE [LARGE SCALE GENOMIC DNA]</scope>
    <source>
        <strain evidence="2">JCM 15974</strain>
    </source>
</reference>
<dbReference type="Pfam" id="PF19268">
    <property type="entry name" value="CIS_TMP"/>
    <property type="match status" value="1"/>
</dbReference>
<organism evidence="1 2">
    <name type="scientific">Aquimarina litoralis</name>
    <dbReference type="NCBI Taxonomy" id="584605"/>
    <lineage>
        <taxon>Bacteria</taxon>
        <taxon>Pseudomonadati</taxon>
        <taxon>Bacteroidota</taxon>
        <taxon>Flavobacteriia</taxon>
        <taxon>Flavobacteriales</taxon>
        <taxon>Flavobacteriaceae</taxon>
        <taxon>Aquimarina</taxon>
    </lineage>
</organism>
<accession>A0ABP3U9M8</accession>
<name>A0ABP3U9M8_9FLAO</name>
<evidence type="ECO:0000313" key="1">
    <source>
        <dbReference type="EMBL" id="GAA0727938.1"/>
    </source>
</evidence>
<dbReference type="Proteomes" id="UP001501758">
    <property type="component" value="Unassembled WGS sequence"/>
</dbReference>
<dbReference type="EMBL" id="BAAAGE010000003">
    <property type="protein sequence ID" value="GAA0727938.1"/>
    <property type="molecule type" value="Genomic_DNA"/>
</dbReference>
<comment type="caution">
    <text evidence="1">The sequence shown here is derived from an EMBL/GenBank/DDBJ whole genome shotgun (WGS) entry which is preliminary data.</text>
</comment>
<evidence type="ECO:0000313" key="2">
    <source>
        <dbReference type="Proteomes" id="UP001501758"/>
    </source>
</evidence>
<proteinExistence type="predicted"/>
<dbReference type="RefSeq" id="WP_343913700.1">
    <property type="nucleotide sequence ID" value="NZ_BAAAGE010000003.1"/>
</dbReference>
<sequence>MDKSKHIIKKVLFEVNTADTKTAYYLKDHLDVFLKDSLLPTITSYFNSVQGFGDQILRFDTLRLDIDCANVKDQVQLQLDVVKAFQKKLGNIGDKAFLDTKDAPFLRTTKEKSDVDAFFHFLKTGRNPWWDSEKKLEDPLFINTLISRKNFKKELLEKIGNSNVRKRLIYQFSDEVLIRIFSNRKNNISFPKTLTNQNKREQFWDSIIRFQRHKNKEILHEEFNKLDHFGTKNTIQKEVSQFFKEHLRLKDFTKKDLLPEEIKLSELQSIIEKACTKQIKLALEANKVFKLSPKNIEKHIDDKFKKNINNKVLKKLIVQFTKELSTFVKEKQAGSRKAIQSFVEELLDEQLTIEVDSSLQNIDIAEDQIFQYTEEEIDEIEDVAIYIRNTGLILLHPYLKILFGALGLLDKVGTIVPEKVELAIHLLHYLATKEEEPMETDLTLEKFLCGYPLDKPIRKHIKFPKSFKEESEKLLNSVIQNWQVLKNTSADGLRENFIKREGKLLLDQESGKHRIIIERKTQDLLLEKLPWNLNMIKLPWFDQLFFVEW</sequence>
<keyword evidence="2" id="KW-1185">Reference proteome</keyword>
<dbReference type="InterPro" id="IPR045538">
    <property type="entry name" value="CIS_TMP"/>
</dbReference>
<gene>
    <name evidence="1" type="ORF">GCM10009430_36590</name>
</gene>
<protein>
    <submittedName>
        <fullName evidence="1">Uncharacterized protein</fullName>
    </submittedName>
</protein>